<dbReference type="PATRIC" id="fig|1423734.3.peg.876"/>
<reference evidence="4 5" key="1">
    <citation type="journal article" date="2015" name="Genome Announc.">
        <title>Expanding the biotechnology potential of lactobacilli through comparative genomics of 213 strains and associated genera.</title>
        <authorList>
            <person name="Sun Z."/>
            <person name="Harris H.M."/>
            <person name="McCann A."/>
            <person name="Guo C."/>
            <person name="Argimon S."/>
            <person name="Zhang W."/>
            <person name="Yang X."/>
            <person name="Jeffery I.B."/>
            <person name="Cooney J.C."/>
            <person name="Kagawa T.F."/>
            <person name="Liu W."/>
            <person name="Song Y."/>
            <person name="Salvetti E."/>
            <person name="Wrobel A."/>
            <person name="Rasinkangas P."/>
            <person name="Parkhill J."/>
            <person name="Rea M.C."/>
            <person name="O'Sullivan O."/>
            <person name="Ritari J."/>
            <person name="Douillard F.P."/>
            <person name="Paul Ross R."/>
            <person name="Yang R."/>
            <person name="Briner A.E."/>
            <person name="Felis G.E."/>
            <person name="de Vos W.M."/>
            <person name="Barrangou R."/>
            <person name="Klaenhammer T.R."/>
            <person name="Caufield P.W."/>
            <person name="Cui Y."/>
            <person name="Zhang H."/>
            <person name="O'Toole P.W."/>
        </authorList>
    </citation>
    <scope>NUCLEOTIDE SEQUENCE [LARGE SCALE GENOMIC DNA]</scope>
    <source>
        <strain evidence="4 5">DSM 18527</strain>
    </source>
</reference>
<dbReference type="Pfam" id="PF00440">
    <property type="entry name" value="TetR_N"/>
    <property type="match status" value="1"/>
</dbReference>
<feature type="domain" description="HTH tetR-type" evidence="3">
    <location>
        <begin position="16"/>
        <end position="76"/>
    </location>
</feature>
<dbReference type="OrthoDB" id="9810250at2"/>
<accession>X0PE34</accession>
<dbReference type="GO" id="GO:0003677">
    <property type="term" value="F:DNA binding"/>
    <property type="evidence" value="ECO:0007669"/>
    <property type="project" value="UniProtKB-UniRule"/>
</dbReference>
<gene>
    <name evidence="4" type="ORF">FC83_GL000868</name>
</gene>
<evidence type="ECO:0000256" key="2">
    <source>
        <dbReference type="PROSITE-ProRule" id="PRU00335"/>
    </source>
</evidence>
<evidence type="ECO:0000259" key="3">
    <source>
        <dbReference type="PROSITE" id="PS50977"/>
    </source>
</evidence>
<dbReference type="InterPro" id="IPR001647">
    <property type="entry name" value="HTH_TetR"/>
</dbReference>
<dbReference type="InterPro" id="IPR050624">
    <property type="entry name" value="HTH-type_Tx_Regulator"/>
</dbReference>
<evidence type="ECO:0000256" key="1">
    <source>
        <dbReference type="ARBA" id="ARBA00023125"/>
    </source>
</evidence>
<sequence>MYDHHQKKDSRDPRVVKTNVKLRRALVQFLQYHTLKDLSVQKITAMAGVTRGTFYLHYSDKEDFVKQIQLGFLHHFFKQVVVYVDSLEALQAYPAFNVSLAFAFISEHATTFDVFLNREKTLTFNDQFHTCLVSYFEEYVRKSYDVSIPESSLPEKPVFDFYAGAFISLVANWLKDNMRYSSDYMAHIFESLLCADNHDVSKVQQFFTFDKNGLTHVY</sequence>
<dbReference type="PANTHER" id="PTHR43479">
    <property type="entry name" value="ACREF/ENVCD OPERON REPRESSOR-RELATED"/>
    <property type="match status" value="1"/>
</dbReference>
<evidence type="ECO:0000313" key="4">
    <source>
        <dbReference type="EMBL" id="KRM35840.1"/>
    </source>
</evidence>
<dbReference type="eggNOG" id="COG1309">
    <property type="taxonomic scope" value="Bacteria"/>
</dbReference>
<name>X0PE34_9LACO</name>
<dbReference type="InterPro" id="IPR009057">
    <property type="entry name" value="Homeodomain-like_sf"/>
</dbReference>
<comment type="caution">
    <text evidence="4">The sequence shown here is derived from an EMBL/GenBank/DDBJ whole genome shotgun (WGS) entry which is preliminary data.</text>
</comment>
<dbReference type="EMBL" id="AZGA01000011">
    <property type="protein sequence ID" value="KRM35840.1"/>
    <property type="molecule type" value="Genomic_DNA"/>
</dbReference>
<dbReference type="PROSITE" id="PS50977">
    <property type="entry name" value="HTH_TETR_2"/>
    <property type="match status" value="1"/>
</dbReference>
<dbReference type="InterPro" id="IPR039532">
    <property type="entry name" value="TetR_C_Firmicutes"/>
</dbReference>
<keyword evidence="1 2" id="KW-0238">DNA-binding</keyword>
<dbReference type="STRING" id="1423734.FC83_GL000868"/>
<dbReference type="SUPFAM" id="SSF46689">
    <property type="entry name" value="Homeodomain-like"/>
    <property type="match status" value="1"/>
</dbReference>
<dbReference type="Proteomes" id="UP000051236">
    <property type="component" value="Unassembled WGS sequence"/>
</dbReference>
<dbReference type="Pfam" id="PF14278">
    <property type="entry name" value="TetR_C_8"/>
    <property type="match status" value="1"/>
</dbReference>
<evidence type="ECO:0000313" key="5">
    <source>
        <dbReference type="Proteomes" id="UP000051236"/>
    </source>
</evidence>
<protein>
    <recommendedName>
        <fullName evidence="3">HTH tetR-type domain-containing protein</fullName>
    </recommendedName>
</protein>
<dbReference type="AlphaFoldDB" id="X0PE34"/>
<dbReference type="RefSeq" id="WP_052004602.1">
    <property type="nucleotide sequence ID" value="NZ_AZGA01000011.1"/>
</dbReference>
<feature type="DNA-binding region" description="H-T-H motif" evidence="2">
    <location>
        <begin position="39"/>
        <end position="58"/>
    </location>
</feature>
<keyword evidence="5" id="KW-1185">Reference proteome</keyword>
<dbReference type="Gene3D" id="1.10.357.10">
    <property type="entry name" value="Tetracycline Repressor, domain 2"/>
    <property type="match status" value="1"/>
</dbReference>
<organism evidence="4 5">
    <name type="scientific">Agrilactobacillus composti DSM 18527 = JCM 14202</name>
    <dbReference type="NCBI Taxonomy" id="1423734"/>
    <lineage>
        <taxon>Bacteria</taxon>
        <taxon>Bacillati</taxon>
        <taxon>Bacillota</taxon>
        <taxon>Bacilli</taxon>
        <taxon>Lactobacillales</taxon>
        <taxon>Lactobacillaceae</taxon>
        <taxon>Agrilactobacillus</taxon>
    </lineage>
</organism>
<dbReference type="PANTHER" id="PTHR43479:SF11">
    <property type="entry name" value="ACREF_ENVCD OPERON REPRESSOR-RELATED"/>
    <property type="match status" value="1"/>
</dbReference>
<proteinExistence type="predicted"/>